<dbReference type="InterPro" id="IPR001626">
    <property type="entry name" value="ABC_TroCD"/>
</dbReference>
<sequence length="363" mass="38701">MPGHAQSPGRGLTVLCHARSYPGDALCHPSRAASTGAGLGWPCAEHLATAHAHQRLRHGDYGYTRRARRRHGACGACWSVVVIGQFLASWPLFAQVYLTAWLIALVLSLVGVLVVARDQIFLGAAMSQSATLGIALALIGSSALPWLRFDSLPAILAVGFSVLAAVLTAWQGDQRHDSHEARTGWVFLASSSGAILIVAHSPHGLAEIQRLLSSSLIGATTTDVWMFGVCALGTIVALTVWHPQVLLLALDPAMGLAAGMRMPRWHTALMLWLGLVVGLSIRASGMLYTFGCLVLPALIAKNLCREVRPLFIVAPCIAVSLAGIGCVLADATDSPPAQMTVALFSLALALVWLIRWWRVHTSR</sequence>
<keyword evidence="3 6" id="KW-0812">Transmembrane</keyword>
<proteinExistence type="inferred from homology"/>
<comment type="subcellular location">
    <subcellularLocation>
        <location evidence="6">Cell membrane</location>
        <topology evidence="6">Multi-pass membrane protein</topology>
    </subcellularLocation>
    <subcellularLocation>
        <location evidence="1">Membrane</location>
        <topology evidence="1">Multi-pass membrane protein</topology>
    </subcellularLocation>
</comment>
<dbReference type="SUPFAM" id="SSF81345">
    <property type="entry name" value="ABC transporter involved in vitamin B12 uptake, BtuC"/>
    <property type="match status" value="1"/>
</dbReference>
<evidence type="ECO:0000256" key="2">
    <source>
        <dbReference type="ARBA" id="ARBA00008034"/>
    </source>
</evidence>
<dbReference type="PANTHER" id="PTHR30477">
    <property type="entry name" value="ABC-TRANSPORTER METAL-BINDING PROTEIN"/>
    <property type="match status" value="1"/>
</dbReference>
<feature type="transmembrane region" description="Helical" evidence="7">
    <location>
        <begin position="96"/>
        <end position="116"/>
    </location>
</feature>
<comment type="similarity">
    <text evidence="2 6">Belongs to the ABC-3 integral membrane protein family.</text>
</comment>
<name>A0A937W0S2_UNCTE</name>
<protein>
    <submittedName>
        <fullName evidence="8">Metal ABC transporter permease</fullName>
    </submittedName>
</protein>
<dbReference type="GO" id="GO:0043190">
    <property type="term" value="C:ATP-binding cassette (ABC) transporter complex"/>
    <property type="evidence" value="ECO:0007669"/>
    <property type="project" value="InterPro"/>
</dbReference>
<feature type="transmembrane region" description="Helical" evidence="7">
    <location>
        <begin position="128"/>
        <end position="147"/>
    </location>
</feature>
<accession>A0A937W0S2</accession>
<evidence type="ECO:0000256" key="1">
    <source>
        <dbReference type="ARBA" id="ARBA00004141"/>
    </source>
</evidence>
<reference evidence="8" key="1">
    <citation type="submission" date="2019-03" db="EMBL/GenBank/DDBJ databases">
        <title>Lake Tanganyika Metagenome-Assembled Genomes (MAGs).</title>
        <authorList>
            <person name="Tran P."/>
        </authorList>
    </citation>
    <scope>NUCLEOTIDE SEQUENCE</scope>
    <source>
        <strain evidence="8">K_DeepCast_65m_m2_066</strain>
    </source>
</reference>
<keyword evidence="6" id="KW-0813">Transport</keyword>
<keyword evidence="5 7" id="KW-0472">Membrane</keyword>
<dbReference type="GO" id="GO:0010043">
    <property type="term" value="P:response to zinc ion"/>
    <property type="evidence" value="ECO:0007669"/>
    <property type="project" value="TreeGrafter"/>
</dbReference>
<dbReference type="EMBL" id="VGLS01000345">
    <property type="protein sequence ID" value="MBM3224522.1"/>
    <property type="molecule type" value="Genomic_DNA"/>
</dbReference>
<evidence type="ECO:0000256" key="7">
    <source>
        <dbReference type="SAM" id="Phobius"/>
    </source>
</evidence>
<dbReference type="Proteomes" id="UP000712673">
    <property type="component" value="Unassembled WGS sequence"/>
</dbReference>
<dbReference type="Gene3D" id="1.10.3470.10">
    <property type="entry name" value="ABC transporter involved in vitamin B12 uptake, BtuC"/>
    <property type="match status" value="1"/>
</dbReference>
<feature type="transmembrane region" description="Helical" evidence="7">
    <location>
        <begin position="153"/>
        <end position="172"/>
    </location>
</feature>
<evidence type="ECO:0000256" key="3">
    <source>
        <dbReference type="ARBA" id="ARBA00022692"/>
    </source>
</evidence>
<dbReference type="InterPro" id="IPR037294">
    <property type="entry name" value="ABC_BtuC-like"/>
</dbReference>
<evidence type="ECO:0000256" key="4">
    <source>
        <dbReference type="ARBA" id="ARBA00022989"/>
    </source>
</evidence>
<dbReference type="GO" id="GO:0055085">
    <property type="term" value="P:transmembrane transport"/>
    <property type="evidence" value="ECO:0007669"/>
    <property type="project" value="InterPro"/>
</dbReference>
<feature type="transmembrane region" description="Helical" evidence="7">
    <location>
        <begin position="311"/>
        <end position="331"/>
    </location>
</feature>
<keyword evidence="4 7" id="KW-1133">Transmembrane helix</keyword>
<dbReference type="AlphaFoldDB" id="A0A937W0S2"/>
<feature type="transmembrane region" description="Helical" evidence="7">
    <location>
        <begin position="262"/>
        <end position="281"/>
    </location>
</feature>
<dbReference type="Pfam" id="PF00950">
    <property type="entry name" value="ABC-3"/>
    <property type="match status" value="1"/>
</dbReference>
<feature type="transmembrane region" description="Helical" evidence="7">
    <location>
        <begin position="72"/>
        <end position="90"/>
    </location>
</feature>
<evidence type="ECO:0000256" key="6">
    <source>
        <dbReference type="RuleBase" id="RU003943"/>
    </source>
</evidence>
<feature type="transmembrane region" description="Helical" evidence="7">
    <location>
        <begin position="225"/>
        <end position="250"/>
    </location>
</feature>
<organism evidence="8 9">
    <name type="scientific">Tectimicrobiota bacterium</name>
    <dbReference type="NCBI Taxonomy" id="2528274"/>
    <lineage>
        <taxon>Bacteria</taxon>
        <taxon>Pseudomonadati</taxon>
        <taxon>Nitrospinota/Tectimicrobiota group</taxon>
        <taxon>Candidatus Tectimicrobiota</taxon>
    </lineage>
</organism>
<evidence type="ECO:0000313" key="8">
    <source>
        <dbReference type="EMBL" id="MBM3224522.1"/>
    </source>
</evidence>
<feature type="transmembrane region" description="Helical" evidence="7">
    <location>
        <begin position="337"/>
        <end position="357"/>
    </location>
</feature>
<evidence type="ECO:0000313" key="9">
    <source>
        <dbReference type="Proteomes" id="UP000712673"/>
    </source>
</evidence>
<evidence type="ECO:0000256" key="5">
    <source>
        <dbReference type="ARBA" id="ARBA00023136"/>
    </source>
</evidence>
<gene>
    <name evidence="8" type="ORF">FJZ47_12070</name>
</gene>
<comment type="caution">
    <text evidence="8">The sequence shown here is derived from an EMBL/GenBank/DDBJ whole genome shotgun (WGS) entry which is preliminary data.</text>
</comment>
<dbReference type="PANTHER" id="PTHR30477:SF19">
    <property type="entry name" value="METAL ABC TRANSPORTER PERMEASE"/>
    <property type="match status" value="1"/>
</dbReference>